<dbReference type="WBParaSite" id="HPLM_0002181801-mRNA-1">
    <property type="protein sequence ID" value="HPLM_0002181801-mRNA-1"/>
    <property type="gene ID" value="HPLM_0002181801"/>
</dbReference>
<protein>
    <submittedName>
        <fullName evidence="3">TIR domain-containing protein</fullName>
    </submittedName>
</protein>
<dbReference type="Proteomes" id="UP000268014">
    <property type="component" value="Unassembled WGS sequence"/>
</dbReference>
<evidence type="ECO:0000313" key="3">
    <source>
        <dbReference type="WBParaSite" id="HPLM_0002181801-mRNA-1"/>
    </source>
</evidence>
<evidence type="ECO:0000313" key="1">
    <source>
        <dbReference type="EMBL" id="VDO92582.1"/>
    </source>
</evidence>
<accession>A0A0N4XBS3</accession>
<dbReference type="OrthoDB" id="16284at2759"/>
<organism evidence="3">
    <name type="scientific">Haemonchus placei</name>
    <name type="common">Barber's pole worm</name>
    <dbReference type="NCBI Taxonomy" id="6290"/>
    <lineage>
        <taxon>Eukaryota</taxon>
        <taxon>Metazoa</taxon>
        <taxon>Ecdysozoa</taxon>
        <taxon>Nematoda</taxon>
        <taxon>Chromadorea</taxon>
        <taxon>Rhabditida</taxon>
        <taxon>Rhabditina</taxon>
        <taxon>Rhabditomorpha</taxon>
        <taxon>Strongyloidea</taxon>
        <taxon>Trichostrongylidae</taxon>
        <taxon>Haemonchus</taxon>
    </lineage>
</organism>
<dbReference type="EMBL" id="UZAF01024165">
    <property type="protein sequence ID" value="VDO92582.1"/>
    <property type="molecule type" value="Genomic_DNA"/>
</dbReference>
<proteinExistence type="predicted"/>
<name>A0A0N4XBS3_HAEPC</name>
<reference evidence="3" key="1">
    <citation type="submission" date="2017-02" db="UniProtKB">
        <authorList>
            <consortium name="WormBaseParasite"/>
        </authorList>
    </citation>
    <scope>IDENTIFICATION</scope>
</reference>
<sequence>MLNFVLRNACEVSGPTERGAEMVPGRTVNRAQTLESTSVVYICSKYDQDLQKEVLKWYLDALSIEHKPLNQLQWSTYAANMIR</sequence>
<gene>
    <name evidence="1" type="ORF">HPLM_LOCUS21806</name>
</gene>
<reference evidence="1 2" key="2">
    <citation type="submission" date="2018-11" db="EMBL/GenBank/DDBJ databases">
        <authorList>
            <consortium name="Pathogen Informatics"/>
        </authorList>
    </citation>
    <scope>NUCLEOTIDE SEQUENCE [LARGE SCALE GENOMIC DNA]</scope>
    <source>
        <strain evidence="1 2">MHpl1</strain>
    </source>
</reference>
<dbReference type="AlphaFoldDB" id="A0A0N4XBS3"/>
<evidence type="ECO:0000313" key="2">
    <source>
        <dbReference type="Proteomes" id="UP000268014"/>
    </source>
</evidence>
<keyword evidence="2" id="KW-1185">Reference proteome</keyword>